<reference evidence="1 2" key="1">
    <citation type="submission" date="2024-01" db="EMBL/GenBank/DDBJ databases">
        <title>Draft genome sequence of Gordonia sp. LSe1-13.</title>
        <authorList>
            <person name="Suphannarot A."/>
            <person name="Mingma R."/>
        </authorList>
    </citation>
    <scope>NUCLEOTIDE SEQUENCE [LARGE SCALE GENOMIC DNA]</scope>
    <source>
        <strain evidence="1 2">LSe1-13</strain>
    </source>
</reference>
<keyword evidence="2" id="KW-1185">Reference proteome</keyword>
<evidence type="ECO:0000313" key="2">
    <source>
        <dbReference type="Proteomes" id="UP001347146"/>
    </source>
</evidence>
<sequence>MLENLNHAAKKAGLHVAATKNNGRYSIRRANNAALIAMDVDASEAESIIAAHT</sequence>
<dbReference type="EMBL" id="JAZDUF010000002">
    <property type="protein sequence ID" value="MEE3850776.1"/>
    <property type="molecule type" value="Genomic_DNA"/>
</dbReference>
<proteinExistence type="predicted"/>
<evidence type="ECO:0000313" key="1">
    <source>
        <dbReference type="EMBL" id="MEE3850776.1"/>
    </source>
</evidence>
<protein>
    <submittedName>
        <fullName evidence="1">Uncharacterized protein</fullName>
    </submittedName>
</protein>
<comment type="caution">
    <text evidence="1">The sequence shown here is derived from an EMBL/GenBank/DDBJ whole genome shotgun (WGS) entry which is preliminary data.</text>
</comment>
<dbReference type="RefSeq" id="WP_330432402.1">
    <property type="nucleotide sequence ID" value="NZ_JAZDUF010000002.1"/>
</dbReference>
<gene>
    <name evidence="1" type="ORF">VZC37_10560</name>
</gene>
<accession>A0ABU7MDX2</accession>
<organism evidence="1 2">
    <name type="scientific">Gordonia sesuvii</name>
    <dbReference type="NCBI Taxonomy" id="3116777"/>
    <lineage>
        <taxon>Bacteria</taxon>
        <taxon>Bacillati</taxon>
        <taxon>Actinomycetota</taxon>
        <taxon>Actinomycetes</taxon>
        <taxon>Mycobacteriales</taxon>
        <taxon>Gordoniaceae</taxon>
        <taxon>Gordonia</taxon>
    </lineage>
</organism>
<dbReference type="Proteomes" id="UP001347146">
    <property type="component" value="Unassembled WGS sequence"/>
</dbReference>
<name>A0ABU7MDX2_9ACTN</name>